<evidence type="ECO:0000256" key="2">
    <source>
        <dbReference type="ARBA" id="ARBA00022448"/>
    </source>
</evidence>
<dbReference type="InterPro" id="IPR036259">
    <property type="entry name" value="MFS_trans_sf"/>
</dbReference>
<protein>
    <submittedName>
        <fullName evidence="8">MFS transporter</fullName>
    </submittedName>
</protein>
<dbReference type="PANTHER" id="PTHR43385:SF1">
    <property type="entry name" value="RIBOFLAVIN TRANSPORTER RIBJ"/>
    <property type="match status" value="1"/>
</dbReference>
<proteinExistence type="predicted"/>
<comment type="caution">
    <text evidence="8">The sequence shown here is derived from an EMBL/GenBank/DDBJ whole genome shotgun (WGS) entry which is preliminary data.</text>
</comment>
<evidence type="ECO:0000256" key="4">
    <source>
        <dbReference type="ARBA" id="ARBA00022989"/>
    </source>
</evidence>
<feature type="transmembrane region" description="Helical" evidence="7">
    <location>
        <begin position="99"/>
        <end position="117"/>
    </location>
</feature>
<keyword evidence="4 7" id="KW-1133">Transmembrane helix</keyword>
<feature type="transmembrane region" description="Helical" evidence="7">
    <location>
        <begin position="68"/>
        <end position="87"/>
    </location>
</feature>
<feature type="transmembrane region" description="Helical" evidence="7">
    <location>
        <begin position="239"/>
        <end position="264"/>
    </location>
</feature>
<evidence type="ECO:0000256" key="5">
    <source>
        <dbReference type="ARBA" id="ARBA00023136"/>
    </source>
</evidence>
<dbReference type="RefSeq" id="WP_425558620.1">
    <property type="nucleotide sequence ID" value="NZ_BAAAQM010000010.1"/>
</dbReference>
<evidence type="ECO:0000256" key="7">
    <source>
        <dbReference type="SAM" id="Phobius"/>
    </source>
</evidence>
<feature type="transmembrane region" description="Helical" evidence="7">
    <location>
        <begin position="270"/>
        <end position="292"/>
    </location>
</feature>
<evidence type="ECO:0000256" key="3">
    <source>
        <dbReference type="ARBA" id="ARBA00022692"/>
    </source>
</evidence>
<evidence type="ECO:0000256" key="1">
    <source>
        <dbReference type="ARBA" id="ARBA00004141"/>
    </source>
</evidence>
<organism evidence="8 9">
    <name type="scientific">Catenulispora subtropica</name>
    <dbReference type="NCBI Taxonomy" id="450798"/>
    <lineage>
        <taxon>Bacteria</taxon>
        <taxon>Bacillati</taxon>
        <taxon>Actinomycetota</taxon>
        <taxon>Actinomycetes</taxon>
        <taxon>Catenulisporales</taxon>
        <taxon>Catenulisporaceae</taxon>
        <taxon>Catenulispora</taxon>
    </lineage>
</organism>
<feature type="transmembrane region" description="Helical" evidence="7">
    <location>
        <begin position="328"/>
        <end position="346"/>
    </location>
</feature>
<feature type="transmembrane region" description="Helical" evidence="7">
    <location>
        <begin position="32"/>
        <end position="56"/>
    </location>
</feature>
<dbReference type="EMBL" id="BAAAQM010000010">
    <property type="protein sequence ID" value="GAA1964880.1"/>
    <property type="molecule type" value="Genomic_DNA"/>
</dbReference>
<keyword evidence="9" id="KW-1185">Reference proteome</keyword>
<keyword evidence="5 7" id="KW-0472">Membrane</keyword>
<feature type="transmembrane region" description="Helical" evidence="7">
    <location>
        <begin position="304"/>
        <end position="322"/>
    </location>
</feature>
<name>A0ABN2R7Z7_9ACTN</name>
<feature type="transmembrane region" description="Helical" evidence="7">
    <location>
        <begin position="158"/>
        <end position="177"/>
    </location>
</feature>
<keyword evidence="3 7" id="KW-0812">Transmembrane</keyword>
<evidence type="ECO:0000313" key="8">
    <source>
        <dbReference type="EMBL" id="GAA1964880.1"/>
    </source>
</evidence>
<gene>
    <name evidence="8" type="ORF">GCM10009838_22840</name>
</gene>
<accession>A0ABN2R7Z7</accession>
<feature type="compositionally biased region" description="Basic and acidic residues" evidence="6">
    <location>
        <begin position="420"/>
        <end position="438"/>
    </location>
</feature>
<dbReference type="Gene3D" id="1.20.1250.20">
    <property type="entry name" value="MFS general substrate transporter like domains"/>
    <property type="match status" value="1"/>
</dbReference>
<dbReference type="SUPFAM" id="SSF103473">
    <property type="entry name" value="MFS general substrate transporter"/>
    <property type="match status" value="1"/>
</dbReference>
<feature type="region of interest" description="Disordered" evidence="6">
    <location>
        <begin position="416"/>
        <end position="448"/>
    </location>
</feature>
<dbReference type="InterPro" id="IPR052983">
    <property type="entry name" value="MFS_Riboflavin_Transporter"/>
</dbReference>
<dbReference type="PANTHER" id="PTHR43385">
    <property type="entry name" value="RIBOFLAVIN TRANSPORTER RIBJ"/>
    <property type="match status" value="1"/>
</dbReference>
<sequence>MRRLISSAAPASGAATEGGSRRAALSEYRWRLVAGLAVSQTVGYGVLFYAFSVFLVPTAHDLHTSTPVVTGALTCSLLAGAVAAVPVGRHLDRHGGRALMSIGSVAASVLVLAWSQVQTVWQLYTVWIGVGVASAAVLYEAAFAVIVSWFGAEGRAKALLAVTIVAGFASSIFLPTAGFLLADLGWRDAVLVLAAVHAAVTIPCHLFIRRPSQSSTKPARHAAGRREEVVAAALRDPAFWTLGGSLLAQGAAVFVMGVLLVAALRDLGHSATFAATAAGLLGVLSVSGRLAFTAAGRRASATNVAAVVFAVQAAGVGLLPLIGRNALGALACILIFGLGFGVSTLIRPAVLTSRYGTEAFATLSGVLTTPLTVTKALAPLGAAAWAAAAHSYTPPLTASAVCCLIGAAAMAATEVQPEPVRPDPLHAGDRLGEQHVELRTPPASAAPP</sequence>
<feature type="transmembrane region" description="Helical" evidence="7">
    <location>
        <begin position="123"/>
        <end position="151"/>
    </location>
</feature>
<reference evidence="8 9" key="1">
    <citation type="journal article" date="2019" name="Int. J. Syst. Evol. Microbiol.">
        <title>The Global Catalogue of Microorganisms (GCM) 10K type strain sequencing project: providing services to taxonomists for standard genome sequencing and annotation.</title>
        <authorList>
            <consortium name="The Broad Institute Genomics Platform"/>
            <consortium name="The Broad Institute Genome Sequencing Center for Infectious Disease"/>
            <person name="Wu L."/>
            <person name="Ma J."/>
        </authorList>
    </citation>
    <scope>NUCLEOTIDE SEQUENCE [LARGE SCALE GENOMIC DNA]</scope>
    <source>
        <strain evidence="8 9">JCM 16013</strain>
    </source>
</reference>
<feature type="transmembrane region" description="Helical" evidence="7">
    <location>
        <begin position="189"/>
        <end position="208"/>
    </location>
</feature>
<comment type="subcellular location">
    <subcellularLocation>
        <location evidence="1">Membrane</location>
        <topology evidence="1">Multi-pass membrane protein</topology>
    </subcellularLocation>
</comment>
<evidence type="ECO:0000256" key="6">
    <source>
        <dbReference type="SAM" id="MobiDB-lite"/>
    </source>
</evidence>
<dbReference type="Proteomes" id="UP001499854">
    <property type="component" value="Unassembled WGS sequence"/>
</dbReference>
<keyword evidence="2" id="KW-0813">Transport</keyword>
<dbReference type="Pfam" id="PF07690">
    <property type="entry name" value="MFS_1"/>
    <property type="match status" value="1"/>
</dbReference>
<dbReference type="InterPro" id="IPR011701">
    <property type="entry name" value="MFS"/>
</dbReference>
<evidence type="ECO:0000313" key="9">
    <source>
        <dbReference type="Proteomes" id="UP001499854"/>
    </source>
</evidence>